<evidence type="ECO:0000256" key="1">
    <source>
        <dbReference type="ARBA" id="ARBA00012552"/>
    </source>
</evidence>
<dbReference type="Gene3D" id="3.40.50.300">
    <property type="entry name" value="P-loop containing nucleotide triphosphate hydrolases"/>
    <property type="match status" value="2"/>
</dbReference>
<dbReference type="GO" id="GO:0005682">
    <property type="term" value="C:U5 snRNP"/>
    <property type="evidence" value="ECO:0007669"/>
    <property type="project" value="EnsemblFungi"/>
</dbReference>
<name>A0A2H9THZ9_9FUNG</name>
<dbReference type="SMART" id="SM00487">
    <property type="entry name" value="DEXDc"/>
    <property type="match status" value="1"/>
</dbReference>
<evidence type="ECO:0000256" key="2">
    <source>
        <dbReference type="ARBA" id="ARBA00022741"/>
    </source>
</evidence>
<dbReference type="InterPro" id="IPR011545">
    <property type="entry name" value="DEAD/DEAH_box_helicase_dom"/>
</dbReference>
<keyword evidence="12" id="KW-1185">Reference proteome</keyword>
<dbReference type="GO" id="GO:0000395">
    <property type="term" value="P:mRNA 5'-splice site recognition"/>
    <property type="evidence" value="ECO:0007669"/>
    <property type="project" value="EnsemblFungi"/>
</dbReference>
<evidence type="ECO:0000256" key="6">
    <source>
        <dbReference type="PROSITE-ProRule" id="PRU00552"/>
    </source>
</evidence>
<feature type="domain" description="DEAD-box RNA helicase Q" evidence="10">
    <location>
        <begin position="181"/>
        <end position="209"/>
    </location>
</feature>
<keyword evidence="4 7" id="KW-0347">Helicase</keyword>
<organism evidence="11 12">
    <name type="scientific">Paramicrosporidium saccamoebae</name>
    <dbReference type="NCBI Taxonomy" id="1246581"/>
    <lineage>
        <taxon>Eukaryota</taxon>
        <taxon>Fungi</taxon>
        <taxon>Fungi incertae sedis</taxon>
        <taxon>Cryptomycota</taxon>
        <taxon>Cryptomycota incertae sedis</taxon>
        <taxon>Paramicrosporidium</taxon>
    </lineage>
</organism>
<accession>A0A2H9THZ9</accession>
<dbReference type="STRING" id="1246581.A0A2H9THZ9"/>
<comment type="similarity">
    <text evidence="7">Belongs to the DEAD box helicase family.</text>
</comment>
<dbReference type="CDD" id="cd17945">
    <property type="entry name" value="DEADc_DDX23"/>
    <property type="match status" value="1"/>
</dbReference>
<dbReference type="InterPro" id="IPR027417">
    <property type="entry name" value="P-loop_NTPase"/>
</dbReference>
<protein>
    <recommendedName>
        <fullName evidence="1">RNA helicase</fullName>
        <ecNumber evidence="1">3.6.4.13</ecNumber>
    </recommendedName>
</protein>
<dbReference type="SMART" id="SM00490">
    <property type="entry name" value="HELICc"/>
    <property type="match status" value="1"/>
</dbReference>
<evidence type="ECO:0000256" key="4">
    <source>
        <dbReference type="ARBA" id="ARBA00022806"/>
    </source>
</evidence>
<dbReference type="PROSITE" id="PS51192">
    <property type="entry name" value="HELICASE_ATP_BIND_1"/>
    <property type="match status" value="1"/>
</dbReference>
<dbReference type="PROSITE" id="PS00039">
    <property type="entry name" value="DEAD_ATP_HELICASE"/>
    <property type="match status" value="1"/>
</dbReference>
<dbReference type="GO" id="GO:0005524">
    <property type="term" value="F:ATP binding"/>
    <property type="evidence" value="ECO:0007669"/>
    <property type="project" value="UniProtKB-KW"/>
</dbReference>
<dbReference type="PROSITE" id="PS51194">
    <property type="entry name" value="HELICASE_CTER"/>
    <property type="match status" value="1"/>
</dbReference>
<dbReference type="Pfam" id="PF00271">
    <property type="entry name" value="Helicase_C"/>
    <property type="match status" value="1"/>
</dbReference>
<dbReference type="InterPro" id="IPR000629">
    <property type="entry name" value="RNA-helicase_DEAD-box_CS"/>
</dbReference>
<keyword evidence="5 7" id="KW-0067">ATP-binding</keyword>
<dbReference type="AlphaFoldDB" id="A0A2H9THZ9"/>
<reference evidence="11 12" key="1">
    <citation type="submission" date="2016-10" db="EMBL/GenBank/DDBJ databases">
        <title>The genome of Paramicrosporidium saccamoebae is the missing link in understanding Cryptomycota and Microsporidia evolution.</title>
        <authorList>
            <person name="Quandt C.A."/>
            <person name="Beaudet D."/>
            <person name="Corsaro D."/>
            <person name="Michel R."/>
            <person name="Corradi N."/>
            <person name="James T."/>
        </authorList>
    </citation>
    <scope>NUCLEOTIDE SEQUENCE [LARGE SCALE GENOMIC DNA]</scope>
    <source>
        <strain evidence="11 12">KSL3</strain>
    </source>
</reference>
<dbReference type="InterPro" id="IPR001650">
    <property type="entry name" value="Helicase_C-like"/>
</dbReference>
<evidence type="ECO:0000259" key="10">
    <source>
        <dbReference type="PROSITE" id="PS51195"/>
    </source>
</evidence>
<comment type="caution">
    <text evidence="11">The sequence shown here is derived from an EMBL/GenBank/DDBJ whole genome shotgun (WGS) entry which is preliminary data.</text>
</comment>
<sequence length="608" mass="68712">MDPSVRRELLKRRAEDDTLSYKPKFLSREERQNIAKTTESSKLQHTESGMKEDMINPAALSQADRNIVRERYLGNEKKTDRKVRRGERQVNFDWDTADDTLKNYAVQDMPRKSTPKSSVIKTVDAFGNEIEMMTGNGHGDRFDDRHWAEKTLDEMQDRDWRIIKEDFNISTTGGQMPNPLRYWSEAPFPRKLHDVLQSIGYDDPTPIQRQAIPVIMSGRDLIGIAETGSGKTAAFVLPMICQILRLPPLNEANMLNGPYGLVLAPTRELALQIESETKRFCRPLGLRCVAIVGGHSMAEQSVHMRQGAEIVIATPGRLRDCLEQHVLALNQCFGIVLDEADRMIDLNFEEDLQFILQCLPSNMSKPDSEAAENPAKYLSHGKFRQTTMFSATMPSAVEKLARGYLKRPGTITVGQAGQAADTVTQKLVMLKESDKDRCLLDILNSGEYEPPIIIFVNQKKTVDFLSRRLEILGHRCVALHGGKNQEQREVAISQFKKNGRDILIATDVAGRGIDIKNVSLVVNYDMAKSIEDYIHRIGRTGRMGKMGTAITFLTQDDSELYFELRVIVQKAPKSVIPPEFLSHEAARIRPGAVMQKKRHEERIFAYGV</sequence>
<dbReference type="InterPro" id="IPR014014">
    <property type="entry name" value="RNA_helicase_DEAD_Q_motif"/>
</dbReference>
<evidence type="ECO:0000313" key="12">
    <source>
        <dbReference type="Proteomes" id="UP000240830"/>
    </source>
</evidence>
<dbReference type="GO" id="GO:0003723">
    <property type="term" value="F:RNA binding"/>
    <property type="evidence" value="ECO:0007669"/>
    <property type="project" value="EnsemblFungi"/>
</dbReference>
<dbReference type="Pfam" id="PF00270">
    <property type="entry name" value="DEAD"/>
    <property type="match status" value="1"/>
</dbReference>
<evidence type="ECO:0000259" key="9">
    <source>
        <dbReference type="PROSITE" id="PS51194"/>
    </source>
</evidence>
<feature type="domain" description="Helicase ATP-binding" evidence="8">
    <location>
        <begin position="212"/>
        <end position="411"/>
    </location>
</feature>
<dbReference type="OrthoDB" id="196131at2759"/>
<dbReference type="EMBL" id="MTSL01000178">
    <property type="protein sequence ID" value="PJF17384.1"/>
    <property type="molecule type" value="Genomic_DNA"/>
</dbReference>
<evidence type="ECO:0000256" key="7">
    <source>
        <dbReference type="RuleBase" id="RU000492"/>
    </source>
</evidence>
<gene>
    <name evidence="11" type="ORF">PSACC_02853</name>
</gene>
<dbReference type="Proteomes" id="UP000240830">
    <property type="component" value="Unassembled WGS sequence"/>
</dbReference>
<dbReference type="CDD" id="cd18787">
    <property type="entry name" value="SF2_C_DEAD"/>
    <property type="match status" value="1"/>
</dbReference>
<feature type="short sequence motif" description="Q motif" evidence="6">
    <location>
        <begin position="181"/>
        <end position="209"/>
    </location>
</feature>
<evidence type="ECO:0000259" key="8">
    <source>
        <dbReference type="PROSITE" id="PS51192"/>
    </source>
</evidence>
<evidence type="ECO:0000256" key="3">
    <source>
        <dbReference type="ARBA" id="ARBA00022801"/>
    </source>
</evidence>
<keyword evidence="2 7" id="KW-0547">Nucleotide-binding</keyword>
<dbReference type="PANTHER" id="PTHR47958">
    <property type="entry name" value="ATP-DEPENDENT RNA HELICASE DBP3"/>
    <property type="match status" value="1"/>
</dbReference>
<keyword evidence="3 7" id="KW-0378">Hydrolase</keyword>
<dbReference type="GO" id="GO:0003724">
    <property type="term" value="F:RNA helicase activity"/>
    <property type="evidence" value="ECO:0007669"/>
    <property type="project" value="UniProtKB-EC"/>
</dbReference>
<evidence type="ECO:0000313" key="11">
    <source>
        <dbReference type="EMBL" id="PJF17384.1"/>
    </source>
</evidence>
<dbReference type="GO" id="GO:0016787">
    <property type="term" value="F:hydrolase activity"/>
    <property type="evidence" value="ECO:0007669"/>
    <property type="project" value="UniProtKB-KW"/>
</dbReference>
<dbReference type="EC" id="3.6.4.13" evidence="1"/>
<evidence type="ECO:0000256" key="5">
    <source>
        <dbReference type="ARBA" id="ARBA00022840"/>
    </source>
</evidence>
<proteinExistence type="inferred from homology"/>
<dbReference type="InterPro" id="IPR014001">
    <property type="entry name" value="Helicase_ATP-bd"/>
</dbReference>
<dbReference type="SUPFAM" id="SSF52540">
    <property type="entry name" value="P-loop containing nucleoside triphosphate hydrolases"/>
    <property type="match status" value="1"/>
</dbReference>
<feature type="domain" description="Helicase C-terminal" evidence="9">
    <location>
        <begin position="422"/>
        <end position="584"/>
    </location>
</feature>
<dbReference type="PROSITE" id="PS51195">
    <property type="entry name" value="Q_MOTIF"/>
    <property type="match status" value="1"/>
</dbReference>
<dbReference type="GO" id="GO:0000384">
    <property type="term" value="F:first spliceosomal transesterification activity"/>
    <property type="evidence" value="ECO:0007669"/>
    <property type="project" value="EnsemblFungi"/>
</dbReference>